<sequence length="346" mass="40396">MKRLNRPSLDLLLNKRDLVGAEIGVSSGENAFNIMENLDIKKLYLIDPYENYDQFQKQEIHRESAHEKLDKYADKIVWLQKKSEDAILDIKEYLDFIYIDGEHRYEGIKKDIELYVPLVKKDGLVAGHDFEESSVSEAITSTIRGEFIQCCKSRDCDPYDWWYIKSNGEKILSFFENRPFFQELIGKKDLVGIEIGVDSGTNANHICSNLDIKKLYLIDPYLSYKNMSDNGVMPTDEVGVKCYLTAKNILNSFEDKLMWLIGLSEEMYKYVTEMVDFVYIDGNHRYAYVKKDIELYLPLMKEGGLLGGHDFKFGEESDVCRAVIETLHEKYDDLYIAKWDWWCKND</sequence>
<dbReference type="GO" id="GO:0032259">
    <property type="term" value="P:methylation"/>
    <property type="evidence" value="ECO:0007669"/>
    <property type="project" value="UniProtKB-KW"/>
</dbReference>
<keyword evidence="1" id="KW-0808">Transferase</keyword>
<organism evidence="1">
    <name type="scientific">viral metagenome</name>
    <dbReference type="NCBI Taxonomy" id="1070528"/>
    <lineage>
        <taxon>unclassified sequences</taxon>
        <taxon>metagenomes</taxon>
        <taxon>organismal metagenomes</taxon>
    </lineage>
</organism>
<name>A0A6M3XHP1_9ZZZZ</name>
<protein>
    <submittedName>
        <fullName evidence="1">Putative methyltransferase</fullName>
    </submittedName>
</protein>
<reference evidence="1" key="1">
    <citation type="submission" date="2020-03" db="EMBL/GenBank/DDBJ databases">
        <title>The deep terrestrial virosphere.</title>
        <authorList>
            <person name="Holmfeldt K."/>
            <person name="Nilsson E."/>
            <person name="Simone D."/>
            <person name="Lopez-Fernandez M."/>
            <person name="Wu X."/>
            <person name="de Brujin I."/>
            <person name="Lundin D."/>
            <person name="Andersson A."/>
            <person name="Bertilsson S."/>
            <person name="Dopson M."/>
        </authorList>
    </citation>
    <scope>NUCLEOTIDE SEQUENCE</scope>
    <source>
        <strain evidence="1">TM448B00972</strain>
    </source>
</reference>
<dbReference type="Gene3D" id="3.40.50.150">
    <property type="entry name" value="Vaccinia Virus protein VP39"/>
    <property type="match status" value="2"/>
</dbReference>
<dbReference type="PANTHER" id="PTHR37909:SF1">
    <property type="entry name" value="S-ADENOSYL-L-METHIONINE-DEPENDENT METHYLTRANSFERASES SUPERFAMILY PROTEIN"/>
    <property type="match status" value="1"/>
</dbReference>
<dbReference type="Pfam" id="PF13578">
    <property type="entry name" value="Methyltransf_24"/>
    <property type="match status" value="2"/>
</dbReference>
<dbReference type="AlphaFoldDB" id="A0A6M3XHP1"/>
<dbReference type="GO" id="GO:0008168">
    <property type="term" value="F:methyltransferase activity"/>
    <property type="evidence" value="ECO:0007669"/>
    <property type="project" value="UniProtKB-KW"/>
</dbReference>
<dbReference type="PANTHER" id="PTHR37909">
    <property type="entry name" value="S-ADENOSYL-L-METHIONINE-DEPENDENT METHYLTRANSFERASES SUPERFAMILY PROTEIN"/>
    <property type="match status" value="1"/>
</dbReference>
<dbReference type="EMBL" id="MT144681">
    <property type="protein sequence ID" value="QJH97309.1"/>
    <property type="molecule type" value="Genomic_DNA"/>
</dbReference>
<keyword evidence="1" id="KW-0489">Methyltransferase</keyword>
<dbReference type="SUPFAM" id="SSF53335">
    <property type="entry name" value="S-adenosyl-L-methionine-dependent methyltransferases"/>
    <property type="match status" value="2"/>
</dbReference>
<dbReference type="InterPro" id="IPR029063">
    <property type="entry name" value="SAM-dependent_MTases_sf"/>
</dbReference>
<proteinExistence type="predicted"/>
<evidence type="ECO:0000313" key="1">
    <source>
        <dbReference type="EMBL" id="QJH97309.1"/>
    </source>
</evidence>
<gene>
    <name evidence="1" type="ORF">TM448B00972_0020</name>
</gene>
<accession>A0A6M3XHP1</accession>